<feature type="compositionally biased region" description="Low complexity" evidence="1">
    <location>
        <begin position="167"/>
        <end position="179"/>
    </location>
</feature>
<sequence>MVSNGDKSEQPTRRGNLLGASAPAGRRARISGGDKSSRRVGPVLAQPASRLPLPAQRPPPSADESLSGFELYYDVASGDGLWPLPGDVSHLLMGSDIHHLLDQFSWLEATAPRPSASKAAVELMSSVTVAGSGAHCAVCRRRLSPALPHRRCHASTSTTRAASYLGSPSATPAPSIAASYWRPPPPSRRQMRDSPSPIDSGE</sequence>
<organism evidence="2">
    <name type="scientific">Oryza brachyantha</name>
    <name type="common">malo sina</name>
    <dbReference type="NCBI Taxonomy" id="4533"/>
    <lineage>
        <taxon>Eukaryota</taxon>
        <taxon>Viridiplantae</taxon>
        <taxon>Streptophyta</taxon>
        <taxon>Embryophyta</taxon>
        <taxon>Tracheophyta</taxon>
        <taxon>Spermatophyta</taxon>
        <taxon>Magnoliopsida</taxon>
        <taxon>Liliopsida</taxon>
        <taxon>Poales</taxon>
        <taxon>Poaceae</taxon>
        <taxon>BOP clade</taxon>
        <taxon>Oryzoideae</taxon>
        <taxon>Oryzeae</taxon>
        <taxon>Oryzinae</taxon>
        <taxon>Oryza</taxon>
    </lineage>
</organism>
<feature type="region of interest" description="Disordered" evidence="1">
    <location>
        <begin position="158"/>
        <end position="202"/>
    </location>
</feature>
<dbReference type="Gramene" id="OB11G22000.1">
    <property type="protein sequence ID" value="OB11G22000.1"/>
    <property type="gene ID" value="OB11G22000"/>
</dbReference>
<proteinExistence type="predicted"/>
<reference evidence="2" key="2">
    <citation type="submission" date="2013-04" db="UniProtKB">
        <authorList>
            <consortium name="EnsemblPlants"/>
        </authorList>
    </citation>
    <scope>IDENTIFICATION</scope>
</reference>
<feature type="compositionally biased region" description="Basic and acidic residues" evidence="1">
    <location>
        <begin position="1"/>
        <end position="12"/>
    </location>
</feature>
<reference evidence="2" key="1">
    <citation type="journal article" date="2013" name="Nat. Commun.">
        <title>Whole-genome sequencing of Oryza brachyantha reveals mechanisms underlying Oryza genome evolution.</title>
        <authorList>
            <person name="Chen J."/>
            <person name="Huang Q."/>
            <person name="Gao D."/>
            <person name="Wang J."/>
            <person name="Lang Y."/>
            <person name="Liu T."/>
            <person name="Li B."/>
            <person name="Bai Z."/>
            <person name="Luis Goicoechea J."/>
            <person name="Liang C."/>
            <person name="Chen C."/>
            <person name="Zhang W."/>
            <person name="Sun S."/>
            <person name="Liao Y."/>
            <person name="Zhang X."/>
            <person name="Yang L."/>
            <person name="Song C."/>
            <person name="Wang M."/>
            <person name="Shi J."/>
            <person name="Liu G."/>
            <person name="Liu J."/>
            <person name="Zhou H."/>
            <person name="Zhou W."/>
            <person name="Yu Q."/>
            <person name="An N."/>
            <person name="Chen Y."/>
            <person name="Cai Q."/>
            <person name="Wang B."/>
            <person name="Liu B."/>
            <person name="Min J."/>
            <person name="Huang Y."/>
            <person name="Wu H."/>
            <person name="Li Z."/>
            <person name="Zhang Y."/>
            <person name="Yin Y."/>
            <person name="Song W."/>
            <person name="Jiang J."/>
            <person name="Jackson S.A."/>
            <person name="Wing R.A."/>
            <person name="Wang J."/>
            <person name="Chen M."/>
        </authorList>
    </citation>
    <scope>NUCLEOTIDE SEQUENCE [LARGE SCALE GENOMIC DNA]</scope>
    <source>
        <strain evidence="2">cv. IRGC 101232</strain>
    </source>
</reference>
<dbReference type="AlphaFoldDB" id="J3N8R4"/>
<keyword evidence="3" id="KW-1185">Reference proteome</keyword>
<feature type="region of interest" description="Disordered" evidence="1">
    <location>
        <begin position="1"/>
        <end position="64"/>
    </location>
</feature>
<dbReference type="STRING" id="4533.J3N8R4"/>
<dbReference type="Proteomes" id="UP000006038">
    <property type="component" value="Chromosome 11"/>
</dbReference>
<evidence type="ECO:0000256" key="1">
    <source>
        <dbReference type="SAM" id="MobiDB-lite"/>
    </source>
</evidence>
<protein>
    <submittedName>
        <fullName evidence="2">Uncharacterized protein</fullName>
    </submittedName>
</protein>
<name>J3N8R4_ORYBR</name>
<dbReference type="HOGENOM" id="CLU_1356518_0_0_1"/>
<dbReference type="eggNOG" id="KOG0800">
    <property type="taxonomic scope" value="Eukaryota"/>
</dbReference>
<evidence type="ECO:0000313" key="2">
    <source>
        <dbReference type="EnsemblPlants" id="OB11G22000.1"/>
    </source>
</evidence>
<evidence type="ECO:0000313" key="3">
    <source>
        <dbReference type="Proteomes" id="UP000006038"/>
    </source>
</evidence>
<dbReference type="EnsemblPlants" id="OB11G22000.1">
    <property type="protein sequence ID" value="OB11G22000.1"/>
    <property type="gene ID" value="OB11G22000"/>
</dbReference>
<accession>J3N8R4</accession>